<feature type="compositionally biased region" description="Polar residues" evidence="10">
    <location>
        <begin position="65"/>
        <end position="85"/>
    </location>
</feature>
<keyword evidence="4 9" id="KW-0812">Transmembrane</keyword>
<gene>
    <name evidence="9 11" type="primary">tatA</name>
    <name evidence="11" type="ORF">V5O49_00785</name>
</gene>
<dbReference type="RefSeq" id="WP_278237413.1">
    <property type="nucleotide sequence ID" value="NZ_JBAGLP010000097.1"/>
</dbReference>
<organism evidence="11 12">
    <name type="scientific">Isoptericola haloaureus</name>
    <dbReference type="NCBI Taxonomy" id="1542902"/>
    <lineage>
        <taxon>Bacteria</taxon>
        <taxon>Bacillati</taxon>
        <taxon>Actinomycetota</taxon>
        <taxon>Actinomycetes</taxon>
        <taxon>Micrococcales</taxon>
        <taxon>Promicromonosporaceae</taxon>
        <taxon>Isoptericola</taxon>
    </lineage>
</organism>
<evidence type="ECO:0000256" key="4">
    <source>
        <dbReference type="ARBA" id="ARBA00022692"/>
    </source>
</evidence>
<comment type="function">
    <text evidence="9">Part of the twin-arginine translocation (Tat) system that transports large folded proteins containing a characteristic twin-arginine motif in their signal peptide across membranes. TatA could form the protein-conducting channel of the Tat system.</text>
</comment>
<keyword evidence="3 9" id="KW-1003">Cell membrane</keyword>
<keyword evidence="12" id="KW-1185">Reference proteome</keyword>
<dbReference type="PANTHER" id="PTHR42982:SF8">
    <property type="entry name" value="SEC-INDEPENDENT PROTEIN TRANSLOCASE PROTEIN TATA"/>
    <property type="match status" value="1"/>
</dbReference>
<dbReference type="Pfam" id="PF02416">
    <property type="entry name" value="TatA_B_E"/>
    <property type="match status" value="1"/>
</dbReference>
<proteinExistence type="inferred from homology"/>
<evidence type="ECO:0000256" key="10">
    <source>
        <dbReference type="SAM" id="MobiDB-lite"/>
    </source>
</evidence>
<dbReference type="HAMAP" id="MF_00236">
    <property type="entry name" value="TatA_E"/>
    <property type="match status" value="1"/>
</dbReference>
<evidence type="ECO:0000256" key="3">
    <source>
        <dbReference type="ARBA" id="ARBA00022475"/>
    </source>
</evidence>
<evidence type="ECO:0000256" key="5">
    <source>
        <dbReference type="ARBA" id="ARBA00022927"/>
    </source>
</evidence>
<dbReference type="EMBL" id="JBAGLP010000097">
    <property type="protein sequence ID" value="MEG3613652.1"/>
    <property type="molecule type" value="Genomic_DNA"/>
</dbReference>
<feature type="region of interest" description="Disordered" evidence="10">
    <location>
        <begin position="42"/>
        <end position="108"/>
    </location>
</feature>
<evidence type="ECO:0000256" key="1">
    <source>
        <dbReference type="ARBA" id="ARBA00004162"/>
    </source>
</evidence>
<evidence type="ECO:0000256" key="7">
    <source>
        <dbReference type="ARBA" id="ARBA00023010"/>
    </source>
</evidence>
<evidence type="ECO:0000256" key="9">
    <source>
        <dbReference type="HAMAP-Rule" id="MF_00236"/>
    </source>
</evidence>
<comment type="subunit">
    <text evidence="9">The Tat system comprises two distinct complexes: a TatABC complex, containing multiple copies of TatA, TatB and TatC subunits, and a separate TatA complex, containing only TatA subunits. Substrates initially bind to the TatABC complex, which probably triggers association of the separate TatA complex to form the active translocon.</text>
</comment>
<keyword evidence="2 9" id="KW-0813">Transport</keyword>
<dbReference type="Proteomes" id="UP001310387">
    <property type="component" value="Unassembled WGS sequence"/>
</dbReference>
<keyword evidence="6 9" id="KW-1133">Transmembrane helix</keyword>
<evidence type="ECO:0000256" key="8">
    <source>
        <dbReference type="ARBA" id="ARBA00023136"/>
    </source>
</evidence>
<keyword evidence="5 9" id="KW-0653">Protein transport</keyword>
<evidence type="ECO:0000256" key="2">
    <source>
        <dbReference type="ARBA" id="ARBA00022448"/>
    </source>
</evidence>
<dbReference type="PANTHER" id="PTHR42982">
    <property type="entry name" value="SEC-INDEPENDENT PROTEIN TRANSLOCASE PROTEIN TATA"/>
    <property type="match status" value="1"/>
</dbReference>
<name>A0ABU7Z2H0_9MICO</name>
<reference evidence="11" key="1">
    <citation type="journal article" date="2024" name="Antonie Van Leeuwenhoek">
        <title>Isoptericola haloaureus sp. nov., a dimorphic actinobacterium isolated from mangrove sediments of southeast India, implicating biosaline agricultural significance through nitrogen fixation and salt tolerance genes.</title>
        <authorList>
            <person name="Prathaban M."/>
            <person name="Prathiviraj R."/>
            <person name="Ravichandran M."/>
            <person name="Natarajan S.D."/>
            <person name="Sobanaa M."/>
            <person name="Hari Krishna Kumar S."/>
            <person name="Chandrasekar V."/>
            <person name="Selvin J."/>
        </authorList>
    </citation>
    <scope>NUCLEOTIDE SEQUENCE</scope>
    <source>
        <strain evidence="11">MP1014</strain>
    </source>
</reference>
<dbReference type="InterPro" id="IPR003369">
    <property type="entry name" value="TatA/B/E"/>
</dbReference>
<keyword evidence="7 9" id="KW-0811">Translocation</keyword>
<evidence type="ECO:0000313" key="12">
    <source>
        <dbReference type="Proteomes" id="UP001310387"/>
    </source>
</evidence>
<protein>
    <recommendedName>
        <fullName evidence="9">Sec-independent protein translocase protein TatA</fullName>
    </recommendedName>
</protein>
<reference evidence="11" key="2">
    <citation type="submission" date="2024-02" db="EMBL/GenBank/DDBJ databases">
        <authorList>
            <person name="Prathaban M."/>
            <person name="Mythili R."/>
            <person name="Sharmila Devi N."/>
            <person name="Sobanaa M."/>
            <person name="Prathiviraj R."/>
            <person name="Selvin J."/>
        </authorList>
    </citation>
    <scope>NUCLEOTIDE SEQUENCE</scope>
    <source>
        <strain evidence="11">MP1014</strain>
    </source>
</reference>
<dbReference type="NCBIfam" id="NF001854">
    <property type="entry name" value="PRK00575.1"/>
    <property type="match status" value="1"/>
</dbReference>
<keyword evidence="8 9" id="KW-0472">Membrane</keyword>
<accession>A0ABU7Z2H0</accession>
<comment type="subcellular location">
    <subcellularLocation>
        <location evidence="1 9">Cell membrane</location>
        <topology evidence="1 9">Single-pass membrane protein</topology>
    </subcellularLocation>
</comment>
<dbReference type="InterPro" id="IPR006312">
    <property type="entry name" value="TatA/E"/>
</dbReference>
<sequence>MGIFRNPAVIITLILLVVLLFGAKRLPDVARSVGSSLKIFKKEIKDLGEDDDDTTTSRPEGSGTHAASSQDGSTPTAASSQEGSSPTPPRASSDDSAQVPGRTDPHQS</sequence>
<comment type="caution">
    <text evidence="11">The sequence shown here is derived from an EMBL/GenBank/DDBJ whole genome shotgun (WGS) entry which is preliminary data.</text>
</comment>
<evidence type="ECO:0000313" key="11">
    <source>
        <dbReference type="EMBL" id="MEG3613652.1"/>
    </source>
</evidence>
<evidence type="ECO:0000256" key="6">
    <source>
        <dbReference type="ARBA" id="ARBA00022989"/>
    </source>
</evidence>
<dbReference type="Gene3D" id="1.20.5.3310">
    <property type="match status" value="1"/>
</dbReference>
<comment type="similarity">
    <text evidence="9">Belongs to the TatA/E family.</text>
</comment>